<dbReference type="PRINTS" id="PR00463">
    <property type="entry name" value="EP450I"/>
</dbReference>
<keyword evidence="4" id="KW-0479">Metal-binding</keyword>
<dbReference type="GO" id="GO:0016705">
    <property type="term" value="F:oxidoreductase activity, acting on paired donors, with incorporation or reduction of molecular oxygen"/>
    <property type="evidence" value="ECO:0007669"/>
    <property type="project" value="InterPro"/>
</dbReference>
<evidence type="ECO:0000313" key="10">
    <source>
        <dbReference type="Proteomes" id="UP001180020"/>
    </source>
</evidence>
<dbReference type="PANTHER" id="PTHR47955">
    <property type="entry name" value="CYTOCHROME P450 FAMILY 71 PROTEIN"/>
    <property type="match status" value="1"/>
</dbReference>
<dbReference type="Proteomes" id="UP001180020">
    <property type="component" value="Unassembled WGS sequence"/>
</dbReference>
<gene>
    <name evidence="9" type="primary">CYP71A2</name>
    <name evidence="9" type="ORF">QJS10_CPB18g01267</name>
</gene>
<comment type="caution">
    <text evidence="9">The sequence shown here is derived from an EMBL/GenBank/DDBJ whole genome shotgun (WGS) entry which is preliminary data.</text>
</comment>
<dbReference type="GO" id="GO:0005506">
    <property type="term" value="F:iron ion binding"/>
    <property type="evidence" value="ECO:0007669"/>
    <property type="project" value="InterPro"/>
</dbReference>
<keyword evidence="10" id="KW-1185">Reference proteome</keyword>
<dbReference type="SUPFAM" id="SSF48264">
    <property type="entry name" value="Cytochrome P450"/>
    <property type="match status" value="1"/>
</dbReference>
<sequence length="421" mass="47221">MVSATLDLSSSFLDCPCIINPHFNSNPYKSLGIQSQITTFSTQAPSHWKPPSTWLATSSITPSSLKKHGPVMIIHLSLTPTLVISSAEAAEEVLKKHDHAFANRPTLEAAKVLRYGGRDTAFSPYGNHWRNVKKMSTLHLLSTKRVQLFQPLREQEVARMIESIITSSSRSPSVNLSKILNSFSNNIIIRAVSGMYCFREGKSEEIRRLVQENVNLIGEFNLGDYFPSLAWLNKLNGFDAKLQEAFHKCDAMINELIDDHIRTKNERNIEDHNFVDALLSLKDNESSDFSLTKDDIKATIVCSFAAATDTTYVTLEWAMTELLNNPRTTKAVQDEVRSIEKTDKSTVSEDDIARMKYLKAVIKETLRLHSTSPTSRPNRHRGLQNPGSNTGDHKHVGHRTRSQILGSIRGVSAGEIHWKPN</sequence>
<dbReference type="GO" id="GO:0004497">
    <property type="term" value="F:monooxygenase activity"/>
    <property type="evidence" value="ECO:0007669"/>
    <property type="project" value="UniProtKB-KW"/>
</dbReference>
<dbReference type="Gene3D" id="1.10.630.10">
    <property type="entry name" value="Cytochrome P450"/>
    <property type="match status" value="1"/>
</dbReference>
<proteinExistence type="inferred from homology"/>
<reference evidence="9" key="1">
    <citation type="journal article" date="2023" name="Nat. Commun.">
        <title>Diploid and tetraploid genomes of Acorus and the evolution of monocots.</title>
        <authorList>
            <person name="Ma L."/>
            <person name="Liu K.W."/>
            <person name="Li Z."/>
            <person name="Hsiao Y.Y."/>
            <person name="Qi Y."/>
            <person name="Fu T."/>
            <person name="Tang G.D."/>
            <person name="Zhang D."/>
            <person name="Sun W.H."/>
            <person name="Liu D.K."/>
            <person name="Li Y."/>
            <person name="Chen G.Z."/>
            <person name="Liu X.D."/>
            <person name="Liao X.Y."/>
            <person name="Jiang Y.T."/>
            <person name="Yu X."/>
            <person name="Hao Y."/>
            <person name="Huang J."/>
            <person name="Zhao X.W."/>
            <person name="Ke S."/>
            <person name="Chen Y.Y."/>
            <person name="Wu W.L."/>
            <person name="Hsu J.L."/>
            <person name="Lin Y.F."/>
            <person name="Huang M.D."/>
            <person name="Li C.Y."/>
            <person name="Huang L."/>
            <person name="Wang Z.W."/>
            <person name="Zhao X."/>
            <person name="Zhong W.Y."/>
            <person name="Peng D.H."/>
            <person name="Ahmad S."/>
            <person name="Lan S."/>
            <person name="Zhang J.S."/>
            <person name="Tsai W.C."/>
            <person name="Van de Peer Y."/>
            <person name="Liu Z.J."/>
        </authorList>
    </citation>
    <scope>NUCLEOTIDE SEQUENCE</scope>
    <source>
        <strain evidence="9">CP</strain>
    </source>
</reference>
<dbReference type="GO" id="GO:0020037">
    <property type="term" value="F:heme binding"/>
    <property type="evidence" value="ECO:0007669"/>
    <property type="project" value="InterPro"/>
</dbReference>
<dbReference type="EMBL" id="JAUJYO010000018">
    <property type="protein sequence ID" value="KAK1290617.1"/>
    <property type="molecule type" value="Genomic_DNA"/>
</dbReference>
<keyword evidence="3" id="KW-0349">Heme</keyword>
<accession>A0AAV9CR55</accession>
<evidence type="ECO:0000256" key="2">
    <source>
        <dbReference type="ARBA" id="ARBA00010617"/>
    </source>
</evidence>
<dbReference type="PRINTS" id="PR00385">
    <property type="entry name" value="P450"/>
</dbReference>
<dbReference type="InterPro" id="IPR001128">
    <property type="entry name" value="Cyt_P450"/>
</dbReference>
<name>A0AAV9CR55_ACOCL</name>
<organism evidence="9 10">
    <name type="scientific">Acorus calamus</name>
    <name type="common">Sweet flag</name>
    <dbReference type="NCBI Taxonomy" id="4465"/>
    <lineage>
        <taxon>Eukaryota</taxon>
        <taxon>Viridiplantae</taxon>
        <taxon>Streptophyta</taxon>
        <taxon>Embryophyta</taxon>
        <taxon>Tracheophyta</taxon>
        <taxon>Spermatophyta</taxon>
        <taxon>Magnoliopsida</taxon>
        <taxon>Liliopsida</taxon>
        <taxon>Acoraceae</taxon>
        <taxon>Acorus</taxon>
    </lineage>
</organism>
<feature type="region of interest" description="Disordered" evidence="8">
    <location>
        <begin position="368"/>
        <end position="399"/>
    </location>
</feature>
<reference evidence="9" key="2">
    <citation type="submission" date="2023-06" db="EMBL/GenBank/DDBJ databases">
        <authorList>
            <person name="Ma L."/>
            <person name="Liu K.-W."/>
            <person name="Li Z."/>
            <person name="Hsiao Y.-Y."/>
            <person name="Qi Y."/>
            <person name="Fu T."/>
            <person name="Tang G."/>
            <person name="Zhang D."/>
            <person name="Sun W.-H."/>
            <person name="Liu D.-K."/>
            <person name="Li Y."/>
            <person name="Chen G.-Z."/>
            <person name="Liu X.-D."/>
            <person name="Liao X.-Y."/>
            <person name="Jiang Y.-T."/>
            <person name="Yu X."/>
            <person name="Hao Y."/>
            <person name="Huang J."/>
            <person name="Zhao X.-W."/>
            <person name="Ke S."/>
            <person name="Chen Y.-Y."/>
            <person name="Wu W.-L."/>
            <person name="Hsu J.-L."/>
            <person name="Lin Y.-F."/>
            <person name="Huang M.-D."/>
            <person name="Li C.-Y."/>
            <person name="Huang L."/>
            <person name="Wang Z.-W."/>
            <person name="Zhao X."/>
            <person name="Zhong W.-Y."/>
            <person name="Peng D.-H."/>
            <person name="Ahmad S."/>
            <person name="Lan S."/>
            <person name="Zhang J.-S."/>
            <person name="Tsai W.-C."/>
            <person name="Van De Peer Y."/>
            <person name="Liu Z.-J."/>
        </authorList>
    </citation>
    <scope>NUCLEOTIDE SEQUENCE</scope>
    <source>
        <strain evidence="9">CP</strain>
        <tissue evidence="9">Leaves</tissue>
    </source>
</reference>
<evidence type="ECO:0000256" key="6">
    <source>
        <dbReference type="ARBA" id="ARBA00023004"/>
    </source>
</evidence>
<evidence type="ECO:0000256" key="8">
    <source>
        <dbReference type="SAM" id="MobiDB-lite"/>
    </source>
</evidence>
<protein>
    <submittedName>
        <fullName evidence="9">Cytochrome P450 71A2</fullName>
    </submittedName>
</protein>
<evidence type="ECO:0000256" key="1">
    <source>
        <dbReference type="ARBA" id="ARBA00001971"/>
    </source>
</evidence>
<dbReference type="Pfam" id="PF00067">
    <property type="entry name" value="p450"/>
    <property type="match status" value="1"/>
</dbReference>
<evidence type="ECO:0000256" key="3">
    <source>
        <dbReference type="ARBA" id="ARBA00022617"/>
    </source>
</evidence>
<comment type="similarity">
    <text evidence="2">Belongs to the cytochrome P450 family.</text>
</comment>
<dbReference type="InterPro" id="IPR002401">
    <property type="entry name" value="Cyt_P450_E_grp-I"/>
</dbReference>
<comment type="cofactor">
    <cofactor evidence="1">
        <name>heme</name>
        <dbReference type="ChEBI" id="CHEBI:30413"/>
    </cofactor>
</comment>
<evidence type="ECO:0000256" key="5">
    <source>
        <dbReference type="ARBA" id="ARBA00023002"/>
    </source>
</evidence>
<keyword evidence="6" id="KW-0408">Iron</keyword>
<dbReference type="AlphaFoldDB" id="A0AAV9CR55"/>
<evidence type="ECO:0000313" key="9">
    <source>
        <dbReference type="EMBL" id="KAK1290617.1"/>
    </source>
</evidence>
<keyword evidence="5" id="KW-0560">Oxidoreductase</keyword>
<evidence type="ECO:0000256" key="7">
    <source>
        <dbReference type="ARBA" id="ARBA00023033"/>
    </source>
</evidence>
<evidence type="ECO:0000256" key="4">
    <source>
        <dbReference type="ARBA" id="ARBA00022723"/>
    </source>
</evidence>
<dbReference type="InterPro" id="IPR036396">
    <property type="entry name" value="Cyt_P450_sf"/>
</dbReference>
<keyword evidence="7" id="KW-0503">Monooxygenase</keyword>
<dbReference type="PANTHER" id="PTHR47955:SF19">
    <property type="entry name" value="CYTOCHROME P450 71A9-LIKE ISOFORM X1"/>
    <property type="match status" value="1"/>
</dbReference>